<keyword evidence="1" id="KW-1133">Transmembrane helix</keyword>
<keyword evidence="3" id="KW-1185">Reference proteome</keyword>
<keyword evidence="1" id="KW-0472">Membrane</keyword>
<keyword evidence="1" id="KW-0812">Transmembrane</keyword>
<protein>
    <recommendedName>
        <fullName evidence="4">Zinc ribbon domain-containing protein</fullName>
    </recommendedName>
</protein>
<dbReference type="EMBL" id="CP022437">
    <property type="protein sequence ID" value="ASN07141.1"/>
    <property type="molecule type" value="Genomic_DNA"/>
</dbReference>
<evidence type="ECO:0000256" key="1">
    <source>
        <dbReference type="SAM" id="Phobius"/>
    </source>
</evidence>
<dbReference type="RefSeq" id="WP_089534135.1">
    <property type="nucleotide sequence ID" value="NZ_CP022437.1"/>
</dbReference>
<gene>
    <name evidence="2" type="ORF">CFK40_20115</name>
</gene>
<organism evidence="2 3">
    <name type="scientific">Virgibacillus necropolis</name>
    <dbReference type="NCBI Taxonomy" id="163877"/>
    <lineage>
        <taxon>Bacteria</taxon>
        <taxon>Bacillati</taxon>
        <taxon>Bacillota</taxon>
        <taxon>Bacilli</taxon>
        <taxon>Bacillales</taxon>
        <taxon>Bacillaceae</taxon>
        <taxon>Virgibacillus</taxon>
    </lineage>
</organism>
<dbReference type="OrthoDB" id="2448863at2"/>
<dbReference type="KEGG" id="vne:CFK40_20115"/>
<dbReference type="Proteomes" id="UP000204391">
    <property type="component" value="Chromosome"/>
</dbReference>
<evidence type="ECO:0008006" key="4">
    <source>
        <dbReference type="Google" id="ProtNLM"/>
    </source>
</evidence>
<proteinExistence type="predicted"/>
<accession>A0A221MHN3</accession>
<reference evidence="2 3" key="1">
    <citation type="journal article" date="2003" name="Int. J. Syst. Evol. Microbiol.">
        <title>Virgibacillus carmonensis sp. nov., Virgibacillus necropolis sp. nov. and Virgibacillus picturae sp. nov., three novel species isolated from deteriorated mural paintings, transfer of the species of the genus salibacillus to Virgibacillus, as Virgibacillus marismortui comb. nov. and Virgibacillus salexigens comb. nov., and emended description of the genus Virgibacillus.</title>
        <authorList>
            <person name="Heyrman J."/>
            <person name="Logan N.A."/>
            <person name="Busse H.J."/>
            <person name="Balcaen A."/>
            <person name="Lebbe L."/>
            <person name="Rodriguez-Diaz M."/>
            <person name="Swings J."/>
            <person name="De Vos P."/>
        </authorList>
    </citation>
    <scope>NUCLEOTIDE SEQUENCE [LARGE SCALE GENOMIC DNA]</scope>
    <source>
        <strain evidence="2 3">LMG 19488</strain>
    </source>
</reference>
<feature type="transmembrane region" description="Helical" evidence="1">
    <location>
        <begin position="228"/>
        <end position="254"/>
    </location>
</feature>
<name>A0A221MHN3_9BACI</name>
<feature type="transmembrane region" description="Helical" evidence="1">
    <location>
        <begin position="193"/>
        <end position="216"/>
    </location>
</feature>
<sequence>MQCQNCYQETEKGKFCTNCGALISQDEPVVIQETAATEEIEIVAESTTSQEPTDPKQSNEIVEKLKASSINFGHFFLTLLKKPNDAKKANENDLISGIISIALFALLFAVGYFLVLNSIVSFFGSAPTFTDGFLWPFLKLLLLFVVINAITFAGLKFDGAEFSFAKTIAKYGGYLIPFLLLLVAGYILTLIGIVSLGIVAISISLLGTLIIIPTLILSEIPSTNIDRVYLLIIIYVLNTFALSFIMQSILLSLMGSPFGGLFS</sequence>
<evidence type="ECO:0000313" key="2">
    <source>
        <dbReference type="EMBL" id="ASN07141.1"/>
    </source>
</evidence>
<dbReference type="AlphaFoldDB" id="A0A221MHN3"/>
<feature type="transmembrane region" description="Helical" evidence="1">
    <location>
        <begin position="94"/>
        <end position="114"/>
    </location>
</feature>
<feature type="transmembrane region" description="Helical" evidence="1">
    <location>
        <begin position="134"/>
        <end position="155"/>
    </location>
</feature>
<evidence type="ECO:0000313" key="3">
    <source>
        <dbReference type="Proteomes" id="UP000204391"/>
    </source>
</evidence>
<feature type="transmembrane region" description="Helical" evidence="1">
    <location>
        <begin position="167"/>
        <end position="187"/>
    </location>
</feature>